<feature type="compositionally biased region" description="Low complexity" evidence="5">
    <location>
        <begin position="297"/>
        <end position="306"/>
    </location>
</feature>
<accession>A0ABQ6JJE3</accession>
<dbReference type="Proteomes" id="UP001157017">
    <property type="component" value="Unassembled WGS sequence"/>
</dbReference>
<dbReference type="Pfam" id="PF11898">
    <property type="entry name" value="DUF3418"/>
    <property type="match status" value="1"/>
</dbReference>
<dbReference type="Pfam" id="PF21010">
    <property type="entry name" value="HA2_C"/>
    <property type="match status" value="1"/>
</dbReference>
<evidence type="ECO:0000256" key="1">
    <source>
        <dbReference type="ARBA" id="ARBA00022741"/>
    </source>
</evidence>
<evidence type="ECO:0000256" key="4">
    <source>
        <dbReference type="ARBA" id="ARBA00022840"/>
    </source>
</evidence>
<feature type="compositionally biased region" description="Basic residues" evidence="5">
    <location>
        <begin position="316"/>
        <end position="329"/>
    </location>
</feature>
<dbReference type="PANTHER" id="PTHR18934:SF99">
    <property type="entry name" value="ATP-DEPENDENT RNA HELICASE DHX37-RELATED"/>
    <property type="match status" value="1"/>
</dbReference>
<keyword evidence="4" id="KW-0067">ATP-binding</keyword>
<reference evidence="8" key="1">
    <citation type="journal article" date="2019" name="Int. J. Syst. Evol. Microbiol.">
        <title>The Global Catalogue of Microorganisms (GCM) 10K type strain sequencing project: providing services to taxonomists for standard genome sequencing and annotation.</title>
        <authorList>
            <consortium name="The Broad Institute Genomics Platform"/>
            <consortium name="The Broad Institute Genome Sequencing Center for Infectious Disease"/>
            <person name="Wu L."/>
            <person name="Ma J."/>
        </authorList>
    </citation>
    <scope>NUCLEOTIDE SEQUENCE [LARGE SCALE GENOMIC DNA]</scope>
    <source>
        <strain evidence="8">NBRC 108730</strain>
    </source>
</reference>
<keyword evidence="1" id="KW-0547">Nucleotide-binding</keyword>
<proteinExistence type="predicted"/>
<feature type="region of interest" description="Disordered" evidence="5">
    <location>
        <begin position="112"/>
        <end position="167"/>
    </location>
</feature>
<evidence type="ECO:0000256" key="3">
    <source>
        <dbReference type="ARBA" id="ARBA00022806"/>
    </source>
</evidence>
<organism evidence="7 8">
    <name type="scientific">Angustibacter aerolatus</name>
    <dbReference type="NCBI Taxonomy" id="1162965"/>
    <lineage>
        <taxon>Bacteria</taxon>
        <taxon>Bacillati</taxon>
        <taxon>Actinomycetota</taxon>
        <taxon>Actinomycetes</taxon>
        <taxon>Kineosporiales</taxon>
        <taxon>Kineosporiaceae</taxon>
    </lineage>
</organism>
<keyword evidence="2" id="KW-0378">Hydrolase</keyword>
<evidence type="ECO:0000256" key="5">
    <source>
        <dbReference type="SAM" id="MobiDB-lite"/>
    </source>
</evidence>
<protein>
    <recommendedName>
        <fullName evidence="6">Helicase-associated domain-containing protein</fullName>
    </recommendedName>
</protein>
<sequence>MGRQAARLPLDPRIARMVLEADHEGCVDEVLVVAAALSVQDPRERPVDKQAQADQQHARFNDPASDFVAWLNLWRYLAEQREALSGSAFRRMCKSEYLHYLRIREWQDVHHQPAAGGARPRHHDVQLGRPRPPAPLAAVGSAVAHRPARRAHGRRQAAQPRVPRPAQHPVRDLARVGALAQAPDLVMVAEPGRDLAAVGPHRGGDRRDLGGAARRAPAAAQYSEPHWHARRGSAMARERVTLYGVPLVADRLVGYGRIDPVMAREPVRPARAGRGRLAHRPRVLPRQPRPGRRRRAAGGARAAARPAGRRRDPLRLLRRAGAGRRRLGRALRPLVEARPSRDARPADVHPADARARRRRRGRRDRLPAHGGGRRHRPRGVVPVRAGQRRRRHDRARAARRAAPAAPR</sequence>
<keyword evidence="8" id="KW-1185">Reference proteome</keyword>
<dbReference type="InterPro" id="IPR024590">
    <property type="entry name" value="HrpA_C"/>
</dbReference>
<dbReference type="SUPFAM" id="SSF52540">
    <property type="entry name" value="P-loop containing nucleoside triphosphate hydrolases"/>
    <property type="match status" value="1"/>
</dbReference>
<feature type="compositionally biased region" description="Low complexity" evidence="5">
    <location>
        <begin position="136"/>
        <end position="145"/>
    </location>
</feature>
<feature type="compositionally biased region" description="Basic residues" evidence="5">
    <location>
        <begin position="271"/>
        <end position="296"/>
    </location>
</feature>
<feature type="compositionally biased region" description="Basic residues" evidence="5">
    <location>
        <begin position="146"/>
        <end position="155"/>
    </location>
</feature>
<feature type="compositionally biased region" description="Low complexity" evidence="5">
    <location>
        <begin position="156"/>
        <end position="167"/>
    </location>
</feature>
<evidence type="ECO:0000313" key="7">
    <source>
        <dbReference type="EMBL" id="GMA88103.1"/>
    </source>
</evidence>
<evidence type="ECO:0000259" key="6">
    <source>
        <dbReference type="SMART" id="SM00847"/>
    </source>
</evidence>
<dbReference type="PANTHER" id="PTHR18934">
    <property type="entry name" value="ATP-DEPENDENT RNA HELICASE"/>
    <property type="match status" value="1"/>
</dbReference>
<dbReference type="Gene3D" id="1.20.120.1080">
    <property type="match status" value="1"/>
</dbReference>
<dbReference type="SMART" id="SM00847">
    <property type="entry name" value="HA2"/>
    <property type="match status" value="1"/>
</dbReference>
<feature type="compositionally biased region" description="Basic residues" evidence="5">
    <location>
        <begin position="386"/>
        <end position="399"/>
    </location>
</feature>
<name>A0ABQ6JJE3_9ACTN</name>
<feature type="region of interest" description="Disordered" evidence="5">
    <location>
        <begin position="267"/>
        <end position="407"/>
    </location>
</feature>
<dbReference type="EMBL" id="BSUZ01000001">
    <property type="protein sequence ID" value="GMA88103.1"/>
    <property type="molecule type" value="Genomic_DNA"/>
</dbReference>
<feature type="compositionally biased region" description="Basic and acidic residues" evidence="5">
    <location>
        <begin position="338"/>
        <end position="354"/>
    </location>
</feature>
<keyword evidence="3" id="KW-0347">Helicase</keyword>
<evidence type="ECO:0000256" key="2">
    <source>
        <dbReference type="ARBA" id="ARBA00022801"/>
    </source>
</evidence>
<evidence type="ECO:0000313" key="8">
    <source>
        <dbReference type="Proteomes" id="UP001157017"/>
    </source>
</evidence>
<gene>
    <name evidence="7" type="ORF">GCM10025868_33530</name>
</gene>
<comment type="caution">
    <text evidence="7">The sequence shown here is derived from an EMBL/GenBank/DDBJ whole genome shotgun (WGS) entry which is preliminary data.</text>
</comment>
<feature type="domain" description="Helicase-associated" evidence="6">
    <location>
        <begin position="1"/>
        <end position="71"/>
    </location>
</feature>
<dbReference type="InterPro" id="IPR027417">
    <property type="entry name" value="P-loop_NTPase"/>
</dbReference>
<dbReference type="InterPro" id="IPR007502">
    <property type="entry name" value="Helicase-assoc_dom"/>
</dbReference>